<dbReference type="GO" id="GO:0016829">
    <property type="term" value="F:lyase activity"/>
    <property type="evidence" value="ECO:0007669"/>
    <property type="project" value="UniProtKB-KW"/>
</dbReference>
<gene>
    <name evidence="2" type="ORF">TL08_25005</name>
</gene>
<evidence type="ECO:0000259" key="1">
    <source>
        <dbReference type="Pfam" id="PF18029"/>
    </source>
</evidence>
<reference evidence="3" key="1">
    <citation type="submission" date="2016-03" db="EMBL/GenBank/DDBJ databases">
        <title>Complete genome sequence of the type strain Actinoalloteichus hymeniacidonis DSM 45092.</title>
        <authorList>
            <person name="Schaffert L."/>
            <person name="Albersmeier A."/>
            <person name="Winkler A."/>
            <person name="Kalinowski J."/>
            <person name="Zotchev S."/>
            <person name="Ruckert C."/>
        </authorList>
    </citation>
    <scope>NUCLEOTIDE SEQUENCE [LARGE SCALE GENOMIC DNA]</scope>
    <source>
        <strain evidence="3">HPA177(T) (DSM 45092(T))</strain>
    </source>
</reference>
<keyword evidence="2" id="KW-0456">Lyase</keyword>
<protein>
    <submittedName>
        <fullName evidence="2">Lactoylglutathione lyase family protein</fullName>
    </submittedName>
</protein>
<dbReference type="SUPFAM" id="SSF54593">
    <property type="entry name" value="Glyoxalase/Bleomycin resistance protein/Dihydroxybiphenyl dioxygenase"/>
    <property type="match status" value="2"/>
</dbReference>
<dbReference type="Gene3D" id="3.10.180.10">
    <property type="entry name" value="2,3-Dihydroxybiphenyl 1,2-Dioxygenase, domain 1"/>
    <property type="match status" value="2"/>
</dbReference>
<proteinExistence type="predicted"/>
<evidence type="ECO:0000313" key="3">
    <source>
        <dbReference type="Proteomes" id="UP000095210"/>
    </source>
</evidence>
<accession>A0AAC9HUE7</accession>
<dbReference type="PANTHER" id="PTHR33993:SF14">
    <property type="entry name" value="GB|AAF24581.1"/>
    <property type="match status" value="1"/>
</dbReference>
<feature type="domain" description="Glyoxalase-like" evidence="1">
    <location>
        <begin position="27"/>
        <end position="128"/>
    </location>
</feature>
<dbReference type="KEGG" id="ahm:TL08_25005"/>
<dbReference type="AlphaFoldDB" id="A0AAC9HUE7"/>
<evidence type="ECO:0000313" key="2">
    <source>
        <dbReference type="EMBL" id="AOS65779.1"/>
    </source>
</evidence>
<dbReference type="Pfam" id="PF18029">
    <property type="entry name" value="Glyoxalase_6"/>
    <property type="match status" value="1"/>
</dbReference>
<dbReference type="PANTHER" id="PTHR33993">
    <property type="entry name" value="GLYOXALASE-RELATED"/>
    <property type="match status" value="1"/>
</dbReference>
<dbReference type="RefSeq" id="WP_069852536.1">
    <property type="nucleotide sequence ID" value="NZ_CP014859.1"/>
</dbReference>
<dbReference type="Proteomes" id="UP000095210">
    <property type="component" value="Chromosome"/>
</dbReference>
<sequence>MPMSKSGGTLLYASLPNGLPCWVDLVSTDPTAALDFYQQLFGWQYQRADVVTPDAGASGETPQASDDGPVDATGDYLLAMRDGIPVGGISTRPGAASCWVLHLAAHRLDETATAAARLGAQVVRRREQLGSLGERLVVRDSGLAEIAFLQAGHGWQFEVGRPGSLIWAELITNRVRYADHFYEGLFEYETRQFGRRDDLVVWYVGGDSVLARVRMLKDEFAPQTEPHWLVYFGVDPAVGVDETVAQARALGAEVRVDPFDSTYGRIAVLRDDAGARFGLIDPSDATQHETAAIYDPYDD</sequence>
<dbReference type="EMBL" id="CP014859">
    <property type="protein sequence ID" value="AOS65779.1"/>
    <property type="molecule type" value="Genomic_DNA"/>
</dbReference>
<organism evidence="2 3">
    <name type="scientific">Actinoalloteichus hymeniacidonis</name>
    <dbReference type="NCBI Taxonomy" id="340345"/>
    <lineage>
        <taxon>Bacteria</taxon>
        <taxon>Bacillati</taxon>
        <taxon>Actinomycetota</taxon>
        <taxon>Actinomycetes</taxon>
        <taxon>Pseudonocardiales</taxon>
        <taxon>Pseudonocardiaceae</taxon>
        <taxon>Actinoalloteichus</taxon>
    </lineage>
</organism>
<keyword evidence="3" id="KW-1185">Reference proteome</keyword>
<dbReference type="InterPro" id="IPR052164">
    <property type="entry name" value="Anthracycline_SecMetBiosynth"/>
</dbReference>
<dbReference type="InterPro" id="IPR029068">
    <property type="entry name" value="Glyas_Bleomycin-R_OHBP_Dase"/>
</dbReference>
<dbReference type="InterPro" id="IPR041581">
    <property type="entry name" value="Glyoxalase_6"/>
</dbReference>
<name>A0AAC9HUE7_9PSEU</name>